<name>A0A6P1ZFT9_9BACT</name>
<keyword evidence="4" id="KW-1185">Reference proteome</keyword>
<dbReference type="AlphaFoldDB" id="A0A6P1ZFT9"/>
<evidence type="ECO:0008006" key="5">
    <source>
        <dbReference type="Google" id="ProtNLM"/>
    </source>
</evidence>
<dbReference type="InterPro" id="IPR021527">
    <property type="entry name" value="DUF2795"/>
</dbReference>
<reference evidence="1 4" key="2">
    <citation type="submission" date="2019-04" db="EMBL/GenBank/DDBJ databases">
        <title>Isolation and culture of sulfate reducing bacteria from the cold seep of the South China Sea.</title>
        <authorList>
            <person name="Sun C."/>
            <person name="Liu R."/>
        </authorList>
    </citation>
    <scope>NUCLEOTIDE SEQUENCE [LARGE SCALE GENOMIC DNA]</scope>
    <source>
        <strain evidence="1 4">CS1</strain>
    </source>
</reference>
<dbReference type="OrthoDB" id="9899704at2"/>
<dbReference type="Pfam" id="PF11387">
    <property type="entry name" value="DUF2795"/>
    <property type="match status" value="1"/>
</dbReference>
<evidence type="ECO:0000313" key="4">
    <source>
        <dbReference type="Proteomes" id="UP000503251"/>
    </source>
</evidence>
<protein>
    <recommendedName>
        <fullName evidence="5">DUF2795 domain-containing protein</fullName>
    </recommendedName>
</protein>
<proteinExistence type="predicted"/>
<dbReference type="EMBL" id="CP039543">
    <property type="protein sequence ID" value="QJT09280.1"/>
    <property type="molecule type" value="Genomic_DNA"/>
</dbReference>
<evidence type="ECO:0000313" key="2">
    <source>
        <dbReference type="EMBL" id="TVM32775.1"/>
    </source>
</evidence>
<organism evidence="2 3">
    <name type="scientific">Oceanidesulfovibrio marinus</name>
    <dbReference type="NCBI Taxonomy" id="370038"/>
    <lineage>
        <taxon>Bacteria</taxon>
        <taxon>Pseudomonadati</taxon>
        <taxon>Thermodesulfobacteriota</taxon>
        <taxon>Desulfovibrionia</taxon>
        <taxon>Desulfovibrionales</taxon>
        <taxon>Desulfovibrionaceae</taxon>
        <taxon>Oceanidesulfovibrio</taxon>
    </lineage>
</organism>
<dbReference type="RefSeq" id="WP_144305957.1">
    <property type="nucleotide sequence ID" value="NZ_CP039543.1"/>
</dbReference>
<dbReference type="Proteomes" id="UP000503251">
    <property type="component" value="Chromosome"/>
</dbReference>
<gene>
    <name evidence="2" type="ORF">DQK91_13770</name>
    <name evidence="1" type="ORF">E8L03_10155</name>
</gene>
<evidence type="ECO:0000313" key="3">
    <source>
        <dbReference type="Proteomes" id="UP000434052"/>
    </source>
</evidence>
<sequence length="68" mass="8091">MERRLTQKEIQSYLEGMNWPATRKQLKDQLFSQGIESSMLSVLTDTSRHDIQSEDEARRELEQLFHHS</sequence>
<dbReference type="EMBL" id="QMIF01000009">
    <property type="protein sequence ID" value="TVM32775.1"/>
    <property type="molecule type" value="Genomic_DNA"/>
</dbReference>
<accession>A0A6P1ZFT9</accession>
<dbReference type="Proteomes" id="UP000434052">
    <property type="component" value="Unassembled WGS sequence"/>
</dbReference>
<reference evidence="2 3" key="1">
    <citation type="submission" date="2018-06" db="EMBL/GenBank/DDBJ databases">
        <title>Complete genome of Desulfovibrio marinus P48SEP.</title>
        <authorList>
            <person name="Crispim J.S."/>
            <person name="Vidigal P.M.P."/>
            <person name="Silva L.C.F."/>
            <person name="Araujo L.C."/>
            <person name="Laguardia C.N."/>
            <person name="Dias R.S."/>
            <person name="Sousa M.P."/>
            <person name="Paula S.O."/>
            <person name="Silva C."/>
        </authorList>
    </citation>
    <scope>NUCLEOTIDE SEQUENCE [LARGE SCALE GENOMIC DNA]</scope>
    <source>
        <strain evidence="2 3">P48SEP</strain>
    </source>
</reference>
<evidence type="ECO:0000313" key="1">
    <source>
        <dbReference type="EMBL" id="QJT09280.1"/>
    </source>
</evidence>